<accession>A0A0W7WZN3</accession>
<dbReference type="InterPro" id="IPR029063">
    <property type="entry name" value="SAM-dependent_MTases_sf"/>
</dbReference>
<dbReference type="Proteomes" id="UP000054804">
    <property type="component" value="Unassembled WGS sequence"/>
</dbReference>
<dbReference type="CDD" id="cd02440">
    <property type="entry name" value="AdoMet_MTases"/>
    <property type="match status" value="1"/>
</dbReference>
<evidence type="ECO:0000256" key="1">
    <source>
        <dbReference type="SAM" id="MobiDB-lite"/>
    </source>
</evidence>
<keyword evidence="3" id="KW-0808">Transferase</keyword>
<name>A0A0W7WZN3_9ACTN</name>
<dbReference type="STRING" id="1765722.AT728_16655"/>
<dbReference type="InterPro" id="IPR041698">
    <property type="entry name" value="Methyltransf_25"/>
</dbReference>
<organism evidence="3 4">
    <name type="scientific">Streptomyces silvensis</name>
    <dbReference type="NCBI Taxonomy" id="1765722"/>
    <lineage>
        <taxon>Bacteria</taxon>
        <taxon>Bacillati</taxon>
        <taxon>Actinomycetota</taxon>
        <taxon>Actinomycetes</taxon>
        <taxon>Kitasatosporales</taxon>
        <taxon>Streptomycetaceae</taxon>
        <taxon>Streptomyces</taxon>
    </lineage>
</organism>
<comment type="caution">
    <text evidence="3">The sequence shown here is derived from an EMBL/GenBank/DDBJ whole genome shotgun (WGS) entry which is preliminary data.</text>
</comment>
<keyword evidence="4" id="KW-1185">Reference proteome</keyword>
<keyword evidence="3" id="KW-0489">Methyltransferase</keyword>
<dbReference type="GO" id="GO:0008168">
    <property type="term" value="F:methyltransferase activity"/>
    <property type="evidence" value="ECO:0007669"/>
    <property type="project" value="UniProtKB-KW"/>
</dbReference>
<evidence type="ECO:0000313" key="3">
    <source>
        <dbReference type="EMBL" id="KUF16010.1"/>
    </source>
</evidence>
<gene>
    <name evidence="3" type="ORF">AT728_16655</name>
</gene>
<dbReference type="OrthoDB" id="3636702at2"/>
<dbReference type="GO" id="GO:0032259">
    <property type="term" value="P:methylation"/>
    <property type="evidence" value="ECO:0007669"/>
    <property type="project" value="UniProtKB-KW"/>
</dbReference>
<dbReference type="EMBL" id="LOCL01000039">
    <property type="protein sequence ID" value="KUF16010.1"/>
    <property type="molecule type" value="Genomic_DNA"/>
</dbReference>
<feature type="domain" description="Methyltransferase" evidence="2">
    <location>
        <begin position="60"/>
        <end position="161"/>
    </location>
</feature>
<sequence length="312" mass="33100">MSRIRLAARALRLTLNRSHADPIADYDAASSDYDTFFSPVMGGHSTAALGEVPIARGDRVVELACGTGHLTAEIIRRLDGRGSVRAVDKSPGMLDVARRKVEALTADAPGVDVELSVGDMDTFIRAQADQSADLVVVGWAICYTKPARLLAEIVRVLRPGGRVMVIETRADAHQALTQGLEKVFADDPSLLTSLIRVALPKNAAAVARWFTKAGLNVTGQRDGAQTIPADTPAAVLEWVQRSGAAAGFKTAVDNGREQLVLDRVEDGLAELLRRDGTLEIQHTFVVVTGARPAAPHARTGSRTGTGKEAGVA</sequence>
<dbReference type="Pfam" id="PF13649">
    <property type="entry name" value="Methyltransf_25"/>
    <property type="match status" value="1"/>
</dbReference>
<dbReference type="AlphaFoldDB" id="A0A0W7WZN3"/>
<proteinExistence type="predicted"/>
<evidence type="ECO:0000313" key="4">
    <source>
        <dbReference type="Proteomes" id="UP000054804"/>
    </source>
</evidence>
<evidence type="ECO:0000259" key="2">
    <source>
        <dbReference type="Pfam" id="PF13649"/>
    </source>
</evidence>
<protein>
    <submittedName>
        <fullName evidence="3">Methyltransferase</fullName>
    </submittedName>
</protein>
<reference evidence="3 4" key="1">
    <citation type="submission" date="2015-12" db="EMBL/GenBank/DDBJ databases">
        <title>Draft genome sequence of Streptomyces silvensis ATCC 53525, a producer of novel hormone antagonists.</title>
        <authorList>
            <person name="Johnston C.W."/>
            <person name="Li Y."/>
            <person name="Magarvey N.A."/>
        </authorList>
    </citation>
    <scope>NUCLEOTIDE SEQUENCE [LARGE SCALE GENOMIC DNA]</scope>
    <source>
        <strain evidence="3 4">ATCC 53525</strain>
    </source>
</reference>
<dbReference type="PANTHER" id="PTHR42912">
    <property type="entry name" value="METHYLTRANSFERASE"/>
    <property type="match status" value="1"/>
</dbReference>
<dbReference type="RefSeq" id="WP_058849500.1">
    <property type="nucleotide sequence ID" value="NZ_LOCL01000039.1"/>
</dbReference>
<feature type="region of interest" description="Disordered" evidence="1">
    <location>
        <begin position="292"/>
        <end position="312"/>
    </location>
</feature>
<dbReference type="InterPro" id="IPR050508">
    <property type="entry name" value="Methyltransf_Superfamily"/>
</dbReference>
<dbReference type="SUPFAM" id="SSF53335">
    <property type="entry name" value="S-adenosyl-L-methionine-dependent methyltransferases"/>
    <property type="match status" value="1"/>
</dbReference>
<dbReference type="Gene3D" id="3.40.50.150">
    <property type="entry name" value="Vaccinia Virus protein VP39"/>
    <property type="match status" value="1"/>
</dbReference>